<dbReference type="Pfam" id="PF04542">
    <property type="entry name" value="Sigma70_r2"/>
    <property type="match status" value="1"/>
</dbReference>
<dbReference type="InterPro" id="IPR039425">
    <property type="entry name" value="RNA_pol_sigma-70-like"/>
</dbReference>
<name>A0ABW0EQ96_9PSEU</name>
<dbReference type="InterPro" id="IPR013249">
    <property type="entry name" value="RNA_pol_sigma70_r4_t2"/>
</dbReference>
<keyword evidence="2 6" id="KW-0805">Transcription regulation</keyword>
<evidence type="ECO:0000313" key="10">
    <source>
        <dbReference type="Proteomes" id="UP001596157"/>
    </source>
</evidence>
<keyword evidence="4 6" id="KW-0238">DNA-binding</keyword>
<evidence type="ECO:0000259" key="8">
    <source>
        <dbReference type="Pfam" id="PF08281"/>
    </source>
</evidence>
<evidence type="ECO:0000256" key="5">
    <source>
        <dbReference type="ARBA" id="ARBA00023163"/>
    </source>
</evidence>
<evidence type="ECO:0000256" key="4">
    <source>
        <dbReference type="ARBA" id="ARBA00023125"/>
    </source>
</evidence>
<dbReference type="EMBL" id="JBHSKF010000011">
    <property type="protein sequence ID" value="MFC5289482.1"/>
    <property type="molecule type" value="Genomic_DNA"/>
</dbReference>
<evidence type="ECO:0000256" key="6">
    <source>
        <dbReference type="RuleBase" id="RU000716"/>
    </source>
</evidence>
<dbReference type="NCBIfam" id="TIGR02937">
    <property type="entry name" value="sigma70-ECF"/>
    <property type="match status" value="1"/>
</dbReference>
<sequence length="169" mass="18434">MRTGDAAAYAELVRAHAGPALRAARLFGAGADAEDVVQESLVKAYRALGRFRQGAPFRPWLLRIVANETRNLVRSRGRRGATEAAAARPESVIDPAASAADRARRAELLSAIAALPERHRQVVTCRYLLDLDERETATVLGWPRGTVKSRLSRALKTLRAELAEDAHVC</sequence>
<feature type="domain" description="RNA polymerase sigma-70 region 2" evidence="7">
    <location>
        <begin position="12"/>
        <end position="79"/>
    </location>
</feature>
<reference evidence="10" key="1">
    <citation type="journal article" date="2019" name="Int. J. Syst. Evol. Microbiol.">
        <title>The Global Catalogue of Microorganisms (GCM) 10K type strain sequencing project: providing services to taxonomists for standard genome sequencing and annotation.</title>
        <authorList>
            <consortium name="The Broad Institute Genomics Platform"/>
            <consortium name="The Broad Institute Genome Sequencing Center for Infectious Disease"/>
            <person name="Wu L."/>
            <person name="Ma J."/>
        </authorList>
    </citation>
    <scope>NUCLEOTIDE SEQUENCE [LARGE SCALE GENOMIC DNA]</scope>
    <source>
        <strain evidence="10">CCUG 59778</strain>
    </source>
</reference>
<evidence type="ECO:0000256" key="1">
    <source>
        <dbReference type="ARBA" id="ARBA00010641"/>
    </source>
</evidence>
<dbReference type="RefSeq" id="WP_378249330.1">
    <property type="nucleotide sequence ID" value="NZ_JBHSKF010000011.1"/>
</dbReference>
<dbReference type="InterPro" id="IPR014284">
    <property type="entry name" value="RNA_pol_sigma-70_dom"/>
</dbReference>
<dbReference type="CDD" id="cd06171">
    <property type="entry name" value="Sigma70_r4"/>
    <property type="match status" value="1"/>
</dbReference>
<dbReference type="InterPro" id="IPR013325">
    <property type="entry name" value="RNA_pol_sigma_r2"/>
</dbReference>
<comment type="caution">
    <text evidence="9">The sequence shown here is derived from an EMBL/GenBank/DDBJ whole genome shotgun (WGS) entry which is preliminary data.</text>
</comment>
<dbReference type="Proteomes" id="UP001596157">
    <property type="component" value="Unassembled WGS sequence"/>
</dbReference>
<evidence type="ECO:0000259" key="7">
    <source>
        <dbReference type="Pfam" id="PF04542"/>
    </source>
</evidence>
<dbReference type="InterPro" id="IPR013324">
    <property type="entry name" value="RNA_pol_sigma_r3/r4-like"/>
</dbReference>
<evidence type="ECO:0000256" key="3">
    <source>
        <dbReference type="ARBA" id="ARBA00023082"/>
    </source>
</evidence>
<gene>
    <name evidence="9" type="ORF">ACFPM7_20715</name>
</gene>
<dbReference type="InterPro" id="IPR007627">
    <property type="entry name" value="RNA_pol_sigma70_r2"/>
</dbReference>
<comment type="similarity">
    <text evidence="1 6">Belongs to the sigma-70 factor family. ECF subfamily.</text>
</comment>
<dbReference type="Pfam" id="PF08281">
    <property type="entry name" value="Sigma70_r4_2"/>
    <property type="match status" value="1"/>
</dbReference>
<evidence type="ECO:0000256" key="2">
    <source>
        <dbReference type="ARBA" id="ARBA00023015"/>
    </source>
</evidence>
<dbReference type="SUPFAM" id="SSF88946">
    <property type="entry name" value="Sigma2 domain of RNA polymerase sigma factors"/>
    <property type="match status" value="1"/>
</dbReference>
<dbReference type="PROSITE" id="PS01063">
    <property type="entry name" value="SIGMA70_ECF"/>
    <property type="match status" value="1"/>
</dbReference>
<dbReference type="Gene3D" id="1.10.10.10">
    <property type="entry name" value="Winged helix-like DNA-binding domain superfamily/Winged helix DNA-binding domain"/>
    <property type="match status" value="1"/>
</dbReference>
<proteinExistence type="inferred from homology"/>
<protein>
    <recommendedName>
        <fullName evidence="6">RNA polymerase sigma factor</fullName>
    </recommendedName>
</protein>
<keyword evidence="10" id="KW-1185">Reference proteome</keyword>
<dbReference type="Gene3D" id="1.10.1740.10">
    <property type="match status" value="1"/>
</dbReference>
<accession>A0ABW0EQ96</accession>
<keyword evidence="3 6" id="KW-0731">Sigma factor</keyword>
<dbReference type="PANTHER" id="PTHR43133:SF8">
    <property type="entry name" value="RNA POLYMERASE SIGMA FACTOR HI_1459-RELATED"/>
    <property type="match status" value="1"/>
</dbReference>
<dbReference type="SUPFAM" id="SSF88659">
    <property type="entry name" value="Sigma3 and sigma4 domains of RNA polymerase sigma factors"/>
    <property type="match status" value="1"/>
</dbReference>
<keyword evidence="5 6" id="KW-0804">Transcription</keyword>
<feature type="domain" description="RNA polymerase sigma factor 70 region 4 type 2" evidence="8">
    <location>
        <begin position="106"/>
        <end position="158"/>
    </location>
</feature>
<dbReference type="InterPro" id="IPR000838">
    <property type="entry name" value="RNA_pol_sigma70_ECF_CS"/>
</dbReference>
<organism evidence="9 10">
    <name type="scientific">Actinokineospora guangxiensis</name>
    <dbReference type="NCBI Taxonomy" id="1490288"/>
    <lineage>
        <taxon>Bacteria</taxon>
        <taxon>Bacillati</taxon>
        <taxon>Actinomycetota</taxon>
        <taxon>Actinomycetes</taxon>
        <taxon>Pseudonocardiales</taxon>
        <taxon>Pseudonocardiaceae</taxon>
        <taxon>Actinokineospora</taxon>
    </lineage>
</organism>
<dbReference type="InterPro" id="IPR036388">
    <property type="entry name" value="WH-like_DNA-bd_sf"/>
</dbReference>
<evidence type="ECO:0000313" key="9">
    <source>
        <dbReference type="EMBL" id="MFC5289482.1"/>
    </source>
</evidence>
<dbReference type="PANTHER" id="PTHR43133">
    <property type="entry name" value="RNA POLYMERASE ECF-TYPE SIGMA FACTO"/>
    <property type="match status" value="1"/>
</dbReference>